<feature type="compositionally biased region" description="Acidic residues" evidence="1">
    <location>
        <begin position="119"/>
        <end position="140"/>
    </location>
</feature>
<proteinExistence type="predicted"/>
<reference evidence="3" key="2">
    <citation type="submission" date="2015-01" db="EMBL/GenBank/DDBJ databases">
        <title>Evolutionary Origins and Diversification of the Mycorrhizal Mutualists.</title>
        <authorList>
            <consortium name="DOE Joint Genome Institute"/>
            <consortium name="Mycorrhizal Genomics Consortium"/>
            <person name="Kohler A."/>
            <person name="Kuo A."/>
            <person name="Nagy L.G."/>
            <person name="Floudas D."/>
            <person name="Copeland A."/>
            <person name="Barry K.W."/>
            <person name="Cichocki N."/>
            <person name="Veneault-Fourrey C."/>
            <person name="LaButti K."/>
            <person name="Lindquist E.A."/>
            <person name="Lipzen A."/>
            <person name="Lundell T."/>
            <person name="Morin E."/>
            <person name="Murat C."/>
            <person name="Riley R."/>
            <person name="Ohm R."/>
            <person name="Sun H."/>
            <person name="Tunlid A."/>
            <person name="Henrissat B."/>
            <person name="Grigoriev I.V."/>
            <person name="Hibbett D.S."/>
            <person name="Martin F."/>
        </authorList>
    </citation>
    <scope>NUCLEOTIDE SEQUENCE [LARGE SCALE GENOMIC DNA]</scope>
    <source>
        <strain evidence="3">MUT 4182</strain>
    </source>
</reference>
<feature type="compositionally biased region" description="Polar residues" evidence="1">
    <location>
        <begin position="141"/>
        <end position="155"/>
    </location>
</feature>
<feature type="region of interest" description="Disordered" evidence="1">
    <location>
        <begin position="112"/>
        <end position="193"/>
    </location>
</feature>
<dbReference type="HOGENOM" id="CLU_1316265_0_0_1"/>
<feature type="compositionally biased region" description="Polar residues" evidence="1">
    <location>
        <begin position="164"/>
        <end position="183"/>
    </location>
</feature>
<organism evidence="2 3">
    <name type="scientific">Tulasnella calospora MUT 4182</name>
    <dbReference type="NCBI Taxonomy" id="1051891"/>
    <lineage>
        <taxon>Eukaryota</taxon>
        <taxon>Fungi</taxon>
        <taxon>Dikarya</taxon>
        <taxon>Basidiomycota</taxon>
        <taxon>Agaricomycotina</taxon>
        <taxon>Agaricomycetes</taxon>
        <taxon>Cantharellales</taxon>
        <taxon>Tulasnellaceae</taxon>
        <taxon>Tulasnella</taxon>
    </lineage>
</organism>
<name>A0A0C3L2K4_9AGAM</name>
<accession>A0A0C3L2K4</accession>
<evidence type="ECO:0000256" key="1">
    <source>
        <dbReference type="SAM" id="MobiDB-lite"/>
    </source>
</evidence>
<evidence type="ECO:0000313" key="3">
    <source>
        <dbReference type="Proteomes" id="UP000054248"/>
    </source>
</evidence>
<dbReference type="OrthoDB" id="3290887at2759"/>
<dbReference type="AlphaFoldDB" id="A0A0C3L2K4"/>
<reference evidence="2 3" key="1">
    <citation type="submission" date="2014-04" db="EMBL/GenBank/DDBJ databases">
        <authorList>
            <consortium name="DOE Joint Genome Institute"/>
            <person name="Kuo A."/>
            <person name="Girlanda M."/>
            <person name="Perotto S."/>
            <person name="Kohler A."/>
            <person name="Nagy L.G."/>
            <person name="Floudas D."/>
            <person name="Copeland A."/>
            <person name="Barry K.W."/>
            <person name="Cichocki N."/>
            <person name="Veneault-Fourrey C."/>
            <person name="LaButti K."/>
            <person name="Lindquist E.A."/>
            <person name="Lipzen A."/>
            <person name="Lundell T."/>
            <person name="Morin E."/>
            <person name="Murat C."/>
            <person name="Sun H."/>
            <person name="Tunlid A."/>
            <person name="Henrissat B."/>
            <person name="Grigoriev I.V."/>
            <person name="Hibbett D.S."/>
            <person name="Martin F."/>
            <person name="Nordberg H.P."/>
            <person name="Cantor M.N."/>
            <person name="Hua S.X."/>
        </authorList>
    </citation>
    <scope>NUCLEOTIDE SEQUENCE [LARGE SCALE GENOMIC DNA]</scope>
    <source>
        <strain evidence="2 3">MUT 4182</strain>
    </source>
</reference>
<dbReference type="EMBL" id="KN823001">
    <property type="protein sequence ID" value="KIO27958.1"/>
    <property type="molecule type" value="Genomic_DNA"/>
</dbReference>
<protein>
    <submittedName>
        <fullName evidence="2">Uncharacterized protein</fullName>
    </submittedName>
</protein>
<dbReference type="Proteomes" id="UP000054248">
    <property type="component" value="Unassembled WGS sequence"/>
</dbReference>
<gene>
    <name evidence="2" type="ORF">M407DRAFT_7058</name>
</gene>
<evidence type="ECO:0000313" key="2">
    <source>
        <dbReference type="EMBL" id="KIO27958.1"/>
    </source>
</evidence>
<sequence>MPPWIQSVHNPLPRSLYPILPPPTPYYAPTKPVTMFCSSSTTSSDSDTAMMDTQDYEEGETLTLLRTFPLPPFLSSPPSPFLCLLAGPRRTPLDSTNVANYNIASCNIGTGGSGVNIESDVDDEESSSEWEFDPESEDETFNITCNKTNPSTAVEGNQRKKASASDSNSPAKRTRSSARSQQPKARITGYHEVEMVPLEGTKKFHHINS</sequence>
<keyword evidence="3" id="KW-1185">Reference proteome</keyword>